<comment type="caution">
    <text evidence="3">The sequence shown here is derived from an EMBL/GenBank/DDBJ whole genome shotgun (WGS) entry which is preliminary data.</text>
</comment>
<keyword evidence="1" id="KW-1133">Transmembrane helix</keyword>
<keyword evidence="1" id="KW-0472">Membrane</keyword>
<proteinExistence type="predicted"/>
<dbReference type="Proteomes" id="UP001630127">
    <property type="component" value="Unassembled WGS sequence"/>
</dbReference>
<organism evidence="3 4">
    <name type="scientific">Cinchona calisaya</name>
    <dbReference type="NCBI Taxonomy" id="153742"/>
    <lineage>
        <taxon>Eukaryota</taxon>
        <taxon>Viridiplantae</taxon>
        <taxon>Streptophyta</taxon>
        <taxon>Embryophyta</taxon>
        <taxon>Tracheophyta</taxon>
        <taxon>Spermatophyta</taxon>
        <taxon>Magnoliopsida</taxon>
        <taxon>eudicotyledons</taxon>
        <taxon>Gunneridae</taxon>
        <taxon>Pentapetalae</taxon>
        <taxon>asterids</taxon>
        <taxon>lamiids</taxon>
        <taxon>Gentianales</taxon>
        <taxon>Rubiaceae</taxon>
        <taxon>Cinchonoideae</taxon>
        <taxon>Cinchoneae</taxon>
        <taxon>Cinchona</taxon>
    </lineage>
</organism>
<sequence>MVNVITISIAIALWLFLGIRIDHHNMLIGSAVVLHAFAQFMHVAYDITVWDTLLGILMQILIYTMSIDVYMSAAISLSCLGLILYRYASYSAPAMPVLEIKKMELQSC</sequence>
<keyword evidence="4" id="KW-1185">Reference proteome</keyword>
<gene>
    <name evidence="2" type="ORF">ACH5RR_037784</name>
    <name evidence="3" type="ORF">ACH5RR_037794</name>
</gene>
<feature type="transmembrane region" description="Helical" evidence="1">
    <location>
        <begin position="60"/>
        <end position="85"/>
    </location>
</feature>
<evidence type="ECO:0000313" key="4">
    <source>
        <dbReference type="Proteomes" id="UP001630127"/>
    </source>
</evidence>
<keyword evidence="1" id="KW-0812">Transmembrane</keyword>
<evidence type="ECO:0000313" key="2">
    <source>
        <dbReference type="EMBL" id="KAL3503335.1"/>
    </source>
</evidence>
<dbReference type="AlphaFoldDB" id="A0ABD2Y8G7"/>
<accession>A0ABD2Y8G7</accession>
<protein>
    <submittedName>
        <fullName evidence="3">Uncharacterized protein</fullName>
    </submittedName>
</protein>
<dbReference type="EMBL" id="JBJUIK010000015">
    <property type="protein sequence ID" value="KAL3503345.1"/>
    <property type="molecule type" value="Genomic_DNA"/>
</dbReference>
<name>A0ABD2Y8G7_9GENT</name>
<evidence type="ECO:0000256" key="1">
    <source>
        <dbReference type="SAM" id="Phobius"/>
    </source>
</evidence>
<dbReference type="EMBL" id="JBJUIK010000015">
    <property type="protein sequence ID" value="KAL3503335.1"/>
    <property type="molecule type" value="Genomic_DNA"/>
</dbReference>
<evidence type="ECO:0000313" key="3">
    <source>
        <dbReference type="EMBL" id="KAL3503345.1"/>
    </source>
</evidence>
<reference evidence="3 4" key="1">
    <citation type="submission" date="2024-11" db="EMBL/GenBank/DDBJ databases">
        <title>A near-complete genome assembly of Cinchona calisaya.</title>
        <authorList>
            <person name="Lian D.C."/>
            <person name="Zhao X.W."/>
            <person name="Wei L."/>
        </authorList>
    </citation>
    <scope>NUCLEOTIDE SEQUENCE [LARGE SCALE GENOMIC DNA]</scope>
    <source>
        <tissue evidence="3">Nenye</tissue>
    </source>
</reference>